<reference evidence="2 3" key="1">
    <citation type="submission" date="2024-02" db="EMBL/GenBank/DDBJ databases">
        <title>Chromosome-level genome assembly of the Eurasian Minnow (Phoxinus phoxinus).</title>
        <authorList>
            <person name="Oriowo T.O."/>
            <person name="Martin S."/>
            <person name="Stange M."/>
            <person name="Chrysostomakis Y."/>
            <person name="Brown T."/>
            <person name="Winkler S."/>
            <person name="Kukowka S."/>
            <person name="Myers E.W."/>
            <person name="Bohne A."/>
        </authorList>
    </citation>
    <scope>NUCLEOTIDE SEQUENCE [LARGE SCALE GENOMIC DNA]</scope>
    <source>
        <strain evidence="2">ZFMK-TIS-60720</strain>
        <tissue evidence="2">Whole Organism</tissue>
    </source>
</reference>
<dbReference type="Proteomes" id="UP001364617">
    <property type="component" value="Unassembled WGS sequence"/>
</dbReference>
<proteinExistence type="predicted"/>
<dbReference type="EMBL" id="JAYKXH010000007">
    <property type="protein sequence ID" value="KAK7162415.1"/>
    <property type="molecule type" value="Genomic_DNA"/>
</dbReference>
<feature type="region of interest" description="Disordered" evidence="1">
    <location>
        <begin position="1"/>
        <end position="36"/>
    </location>
</feature>
<comment type="caution">
    <text evidence="2">The sequence shown here is derived from an EMBL/GenBank/DDBJ whole genome shotgun (WGS) entry which is preliminary data.</text>
</comment>
<feature type="compositionally biased region" description="Basic residues" evidence="1">
    <location>
        <begin position="27"/>
        <end position="36"/>
    </location>
</feature>
<name>A0AAN9D6G9_9TELE</name>
<evidence type="ECO:0000256" key="1">
    <source>
        <dbReference type="SAM" id="MobiDB-lite"/>
    </source>
</evidence>
<evidence type="ECO:0000313" key="3">
    <source>
        <dbReference type="Proteomes" id="UP001364617"/>
    </source>
</evidence>
<accession>A0AAN9D6G9</accession>
<organism evidence="2 3">
    <name type="scientific">Phoxinus phoxinus</name>
    <name type="common">Eurasian minnow</name>
    <dbReference type="NCBI Taxonomy" id="58324"/>
    <lineage>
        <taxon>Eukaryota</taxon>
        <taxon>Metazoa</taxon>
        <taxon>Chordata</taxon>
        <taxon>Craniata</taxon>
        <taxon>Vertebrata</taxon>
        <taxon>Euteleostomi</taxon>
        <taxon>Actinopterygii</taxon>
        <taxon>Neopterygii</taxon>
        <taxon>Teleostei</taxon>
        <taxon>Ostariophysi</taxon>
        <taxon>Cypriniformes</taxon>
        <taxon>Leuciscidae</taxon>
        <taxon>Phoxininae</taxon>
        <taxon>Phoxinus</taxon>
    </lineage>
</organism>
<dbReference type="AlphaFoldDB" id="A0AAN9D6G9"/>
<protein>
    <submittedName>
        <fullName evidence="2">Uncharacterized protein</fullName>
    </submittedName>
</protein>
<sequence length="36" mass="4136">MTQTSSQKQRRGGQKKEKPDQTSASSRVRRSLMRSL</sequence>
<gene>
    <name evidence="2" type="ORF">R3I93_006649</name>
</gene>
<keyword evidence="3" id="KW-1185">Reference proteome</keyword>
<evidence type="ECO:0000313" key="2">
    <source>
        <dbReference type="EMBL" id="KAK7162415.1"/>
    </source>
</evidence>